<reference evidence="4" key="1">
    <citation type="submission" date="2016-10" db="EMBL/GenBank/DDBJ databases">
        <authorList>
            <person name="Varghese N."/>
            <person name="Submissions S."/>
        </authorList>
    </citation>
    <scope>NUCLEOTIDE SEQUENCE [LARGE SCALE GENOMIC DNA]</scope>
    <source>
        <strain evidence="4">CGMCC 1.11014</strain>
    </source>
</reference>
<dbReference type="AlphaFoldDB" id="A0A1I7L7S6"/>
<sequence length="185" mass="19149">MSNNTKRAGRVAVLTAALLAASLSCGAAFADPTSDKLTRIEEETLLLKARERQLDVQASILSKQGDIAAKQSAISQAAQTQTPKQGDPVLVGVEGIGRAMFATLQLGDGSMVEAQAGDVLANGMRVLSIAPGNVVVASGTKKREKRVRLAQQAPRQSAAYPVLPPPMALPLPMSQPSAAPKGGAR</sequence>
<feature type="signal peptide" evidence="2">
    <location>
        <begin position="1"/>
        <end position="30"/>
    </location>
</feature>
<accession>A0A1I7L7S6</accession>
<dbReference type="Proteomes" id="UP000199391">
    <property type="component" value="Unassembled WGS sequence"/>
</dbReference>
<evidence type="ECO:0000313" key="4">
    <source>
        <dbReference type="Proteomes" id="UP000199391"/>
    </source>
</evidence>
<dbReference type="PROSITE" id="PS51257">
    <property type="entry name" value="PROKAR_LIPOPROTEIN"/>
    <property type="match status" value="1"/>
</dbReference>
<evidence type="ECO:0000256" key="2">
    <source>
        <dbReference type="SAM" id="SignalP"/>
    </source>
</evidence>
<organism evidence="3 4">
    <name type="scientific">Pseudoduganella namucuonensis</name>
    <dbReference type="NCBI Taxonomy" id="1035707"/>
    <lineage>
        <taxon>Bacteria</taxon>
        <taxon>Pseudomonadati</taxon>
        <taxon>Pseudomonadota</taxon>
        <taxon>Betaproteobacteria</taxon>
        <taxon>Burkholderiales</taxon>
        <taxon>Oxalobacteraceae</taxon>
        <taxon>Telluria group</taxon>
        <taxon>Pseudoduganella</taxon>
    </lineage>
</organism>
<keyword evidence="4" id="KW-1185">Reference proteome</keyword>
<evidence type="ECO:0000256" key="1">
    <source>
        <dbReference type="SAM" id="MobiDB-lite"/>
    </source>
</evidence>
<dbReference type="NCBIfam" id="TIGR03021">
    <property type="entry name" value="pilP_fam"/>
    <property type="match status" value="1"/>
</dbReference>
<dbReference type="OrthoDB" id="6464558at2"/>
<protein>
    <submittedName>
        <fullName evidence="3">Type IV pilus biogenesis protein PilP</fullName>
    </submittedName>
</protein>
<proteinExistence type="predicted"/>
<feature type="region of interest" description="Disordered" evidence="1">
    <location>
        <begin position="150"/>
        <end position="185"/>
    </location>
</feature>
<keyword evidence="2" id="KW-0732">Signal</keyword>
<dbReference type="InterPro" id="IPR022753">
    <property type="entry name" value="T4SS_pilus_biogen_PilP"/>
</dbReference>
<feature type="chain" id="PRO_5011607841" evidence="2">
    <location>
        <begin position="31"/>
        <end position="185"/>
    </location>
</feature>
<evidence type="ECO:0000313" key="3">
    <source>
        <dbReference type="EMBL" id="SFV05771.1"/>
    </source>
</evidence>
<gene>
    <name evidence="3" type="ORF">SAMN05216552_102489</name>
</gene>
<dbReference type="RefSeq" id="WP_093557858.1">
    <property type="nucleotide sequence ID" value="NZ_FPBO01000024.1"/>
</dbReference>
<dbReference type="EMBL" id="FPBO01000024">
    <property type="protein sequence ID" value="SFV05771.1"/>
    <property type="molecule type" value="Genomic_DNA"/>
</dbReference>
<name>A0A1I7L7S6_9BURK</name>
<dbReference type="STRING" id="1035707.SAMN05216552_102489"/>